<accession>F5YB40</accession>
<dbReference type="HOGENOM" id="CLU_031953_0_3_12"/>
<sequence length="383" mass="41005">MSYQVALVPGDGIGPEVMVHATEILDAIGDKYDHVFNYVELEAGGKAIDSTGEPLPADTLEAAQQCDALLLAAVGGPKWDTLPGHLRPERALLGLRAGLGVFANLRPAALLPQLRQACPIKDEVLAASNPEGKASFDLLIVRELTGGLYFGKRGRIDEASGGHSPGAAFDTETYSWTEIERVLRAGYDAAKVRRHKLCIVDKANVLESSRYWREVAAVVSKDYPDIETSYLYVDNAAMQLIRAPGQFDVIVTSNLFGDILSDEASVLTGSIGMLPSASLGSPADPLAKNGRPMGMYEPIHGSAPDIADQDIANPLAMILSAAMMLRYSFGLEKEAKDIERAVNKVLDDGLRTKDIVNRSSGGANEKVVGTKEMGAAVRKALEE</sequence>
<evidence type="ECO:0000256" key="11">
    <source>
        <dbReference type="ARBA" id="ARBA00023027"/>
    </source>
</evidence>
<feature type="binding site" evidence="14">
    <location>
        <position position="142"/>
    </location>
    <ligand>
        <name>substrate</name>
    </ligand>
</feature>
<dbReference type="InterPro" id="IPR024084">
    <property type="entry name" value="IsoPropMal-DH-like_dom"/>
</dbReference>
<dbReference type="OrthoDB" id="9806254at2"/>
<feature type="site" description="Important for catalysis" evidence="14">
    <location>
        <position position="202"/>
    </location>
</feature>
<protein>
    <recommendedName>
        <fullName evidence="14">3-isopropylmalate dehydrogenase</fullName>
        <ecNumber evidence="14">1.1.1.85</ecNumber>
    </recommendedName>
    <alternativeName>
        <fullName evidence="14">3-IPM-DH</fullName>
    </alternativeName>
    <alternativeName>
        <fullName evidence="14">Beta-IPM dehydrogenase</fullName>
        <shortName evidence="14">IMDH</shortName>
    </alternativeName>
</protein>
<keyword evidence="11 14" id="KW-0520">NAD</keyword>
<feature type="binding site" evidence="14">
    <location>
        <position position="234"/>
    </location>
    <ligand>
        <name>substrate</name>
    </ligand>
</feature>
<dbReference type="PANTHER" id="PTHR42979:SF1">
    <property type="entry name" value="3-ISOPROPYLMALATE DEHYDROGENASE"/>
    <property type="match status" value="1"/>
</dbReference>
<evidence type="ECO:0000256" key="9">
    <source>
        <dbReference type="ARBA" id="ARBA00022842"/>
    </source>
</evidence>
<evidence type="ECO:0000259" key="16">
    <source>
        <dbReference type="SMART" id="SM01329"/>
    </source>
</evidence>
<comment type="cofactor">
    <cofactor evidence="14 15">
        <name>Mg(2+)</name>
        <dbReference type="ChEBI" id="CHEBI:18420"/>
    </cofactor>
    <cofactor evidence="14 15">
        <name>Mn(2+)</name>
        <dbReference type="ChEBI" id="CHEBI:29035"/>
    </cofactor>
    <text evidence="14 15">Binds 1 Mg(2+) or Mn(2+) ion per subunit.</text>
</comment>
<comment type="similarity">
    <text evidence="4 14">Belongs to the isocitrate and isopropylmalate dehydrogenases family. LeuB type 1 subfamily.</text>
</comment>
<proteinExistence type="inferred from homology"/>
<keyword evidence="10 14" id="KW-0560">Oxidoreductase</keyword>
<gene>
    <name evidence="14 17" type="primary">leuB</name>
    <name evidence="17" type="ordered locus">TREAZ_3029</name>
</gene>
<reference evidence="18" key="1">
    <citation type="submission" date="2009-12" db="EMBL/GenBank/DDBJ databases">
        <title>Complete sequence of Treponema azotonutricium strain ZAS-9.</title>
        <authorList>
            <person name="Tetu S.G."/>
            <person name="Matson E."/>
            <person name="Ren Q."/>
            <person name="Seshadri R."/>
            <person name="Elbourne L."/>
            <person name="Hassan K.A."/>
            <person name="Durkin A."/>
            <person name="Radune D."/>
            <person name="Mohamoud Y."/>
            <person name="Shay R."/>
            <person name="Jin S."/>
            <person name="Zhang X."/>
            <person name="Lucey K."/>
            <person name="Ballor N.R."/>
            <person name="Ottesen E."/>
            <person name="Rosenthal R."/>
            <person name="Allen A."/>
            <person name="Leadbetter J.R."/>
            <person name="Paulsen I.T."/>
        </authorList>
    </citation>
    <scope>NUCLEOTIDE SEQUENCE [LARGE SCALE GENOMIC DNA]</scope>
    <source>
        <strain evidence="18">ATCC BAA-888 / DSM 13862 / ZAS-9</strain>
    </source>
</reference>
<comment type="catalytic activity">
    <reaction evidence="1 14 15">
        <text>(2R,3S)-3-isopropylmalate + NAD(+) = 4-methyl-2-oxopentanoate + CO2 + NADH</text>
        <dbReference type="Rhea" id="RHEA:32271"/>
        <dbReference type="ChEBI" id="CHEBI:16526"/>
        <dbReference type="ChEBI" id="CHEBI:17865"/>
        <dbReference type="ChEBI" id="CHEBI:35121"/>
        <dbReference type="ChEBI" id="CHEBI:57540"/>
        <dbReference type="ChEBI" id="CHEBI:57945"/>
        <dbReference type="EC" id="1.1.1.85"/>
    </reaction>
</comment>
<reference evidence="17 18" key="2">
    <citation type="journal article" date="2011" name="ISME J.">
        <title>RNA-seq reveals cooperative metabolic interactions between two termite-gut spirochete species in co-culture.</title>
        <authorList>
            <person name="Rosenthal A.Z."/>
            <person name="Matson E.G."/>
            <person name="Eldar A."/>
            <person name="Leadbetter J.R."/>
        </authorList>
    </citation>
    <scope>NUCLEOTIDE SEQUENCE [LARGE SCALE GENOMIC DNA]</scope>
    <source>
        <strain evidence="18">ATCC BAA-888 / DSM 13862 / ZAS-9</strain>
    </source>
</reference>
<name>F5YB40_LEAAZ</name>
<dbReference type="RefSeq" id="WP_015712521.1">
    <property type="nucleotide sequence ID" value="NC_015577.1"/>
</dbReference>
<comment type="cofactor">
    <cofactor evidence="2">
        <name>Mn(2+)</name>
        <dbReference type="ChEBI" id="CHEBI:29035"/>
    </cofactor>
</comment>
<evidence type="ECO:0000256" key="4">
    <source>
        <dbReference type="ARBA" id="ARBA00008319"/>
    </source>
</evidence>
<dbReference type="InterPro" id="IPR019818">
    <property type="entry name" value="IsoCit/isopropylmalate_DH_CS"/>
</dbReference>
<comment type="subcellular location">
    <subcellularLocation>
        <location evidence="14">Cytoplasm</location>
    </subcellularLocation>
</comment>
<evidence type="ECO:0000256" key="1">
    <source>
        <dbReference type="ARBA" id="ARBA00000624"/>
    </source>
</evidence>
<dbReference type="PROSITE" id="PS00470">
    <property type="entry name" value="IDH_IMDH"/>
    <property type="match status" value="1"/>
</dbReference>
<dbReference type="Gene3D" id="3.40.718.10">
    <property type="entry name" value="Isopropylmalate Dehydrogenase"/>
    <property type="match status" value="1"/>
</dbReference>
<keyword evidence="12 14" id="KW-0464">Manganese</keyword>
<evidence type="ECO:0000256" key="15">
    <source>
        <dbReference type="RuleBase" id="RU004445"/>
    </source>
</evidence>
<dbReference type="UniPathway" id="UPA00048">
    <property type="reaction ID" value="UER00072"/>
</dbReference>
<evidence type="ECO:0000256" key="2">
    <source>
        <dbReference type="ARBA" id="ARBA00001936"/>
    </source>
</evidence>
<evidence type="ECO:0000256" key="5">
    <source>
        <dbReference type="ARBA" id="ARBA00011738"/>
    </source>
</evidence>
<keyword evidence="8 14" id="KW-0479">Metal-binding</keyword>
<dbReference type="EC" id="1.1.1.85" evidence="14"/>
<dbReference type="GO" id="GO:0000287">
    <property type="term" value="F:magnesium ion binding"/>
    <property type="evidence" value="ECO:0007669"/>
    <property type="project" value="InterPro"/>
</dbReference>
<feature type="binding site" evidence="14">
    <location>
        <position position="258"/>
    </location>
    <ligand>
        <name>Mg(2+)</name>
        <dbReference type="ChEBI" id="CHEBI:18420"/>
    </ligand>
</feature>
<dbReference type="FunCoup" id="F5YB40">
    <property type="interactions" value="301"/>
</dbReference>
<evidence type="ECO:0000256" key="7">
    <source>
        <dbReference type="ARBA" id="ARBA00022605"/>
    </source>
</evidence>
<dbReference type="Pfam" id="PF00180">
    <property type="entry name" value="Iso_dh"/>
    <property type="match status" value="1"/>
</dbReference>
<keyword evidence="18" id="KW-1185">Reference proteome</keyword>
<dbReference type="HAMAP" id="MF_01033">
    <property type="entry name" value="LeuB_type1"/>
    <property type="match status" value="1"/>
</dbReference>
<keyword evidence="6 14" id="KW-0432">Leucine biosynthesis</keyword>
<dbReference type="EMBL" id="CP001841">
    <property type="protein sequence ID" value="AEF80089.1"/>
    <property type="molecule type" value="Genomic_DNA"/>
</dbReference>
<evidence type="ECO:0000313" key="17">
    <source>
        <dbReference type="EMBL" id="AEF80089.1"/>
    </source>
</evidence>
<keyword evidence="14" id="KW-0963">Cytoplasm</keyword>
<dbReference type="eggNOG" id="COG0473">
    <property type="taxonomic scope" value="Bacteria"/>
</dbReference>
<comment type="function">
    <text evidence="14 15">Catalyzes the oxidation of 3-carboxy-2-hydroxy-4-methylpentanoate (3-isopropylmalate) to 3-carboxy-4-methyl-2-oxopentanoate. The product decarboxylates to 4-methyl-2 oxopentanoate.</text>
</comment>
<dbReference type="NCBIfam" id="TIGR00169">
    <property type="entry name" value="leuB"/>
    <property type="match status" value="1"/>
</dbReference>
<evidence type="ECO:0000256" key="10">
    <source>
        <dbReference type="ARBA" id="ARBA00023002"/>
    </source>
</evidence>
<dbReference type="AlphaFoldDB" id="F5YB40"/>
<feature type="binding site" evidence="14">
    <location>
        <position position="106"/>
    </location>
    <ligand>
        <name>substrate</name>
    </ligand>
</feature>
<dbReference type="SMART" id="SM01329">
    <property type="entry name" value="Iso_dh"/>
    <property type="match status" value="1"/>
</dbReference>
<evidence type="ECO:0000256" key="6">
    <source>
        <dbReference type="ARBA" id="ARBA00022430"/>
    </source>
</evidence>
<evidence type="ECO:0000313" key="18">
    <source>
        <dbReference type="Proteomes" id="UP000009222"/>
    </source>
</evidence>
<dbReference type="GO" id="GO:0003862">
    <property type="term" value="F:3-isopropylmalate dehydrogenase activity"/>
    <property type="evidence" value="ECO:0007669"/>
    <property type="project" value="UniProtKB-UniRule"/>
</dbReference>
<feature type="binding site" evidence="14">
    <location>
        <begin position="301"/>
        <end position="313"/>
    </location>
    <ligand>
        <name>NAD(+)</name>
        <dbReference type="ChEBI" id="CHEBI:57540"/>
    </ligand>
</feature>
<dbReference type="KEGG" id="taz:TREAZ_3029"/>
<organism evidence="17 18">
    <name type="scientific">Leadbettera azotonutricia (strain ATCC BAA-888 / DSM 13862 / ZAS-9)</name>
    <name type="common">Treponema azotonutricium</name>
    <dbReference type="NCBI Taxonomy" id="545695"/>
    <lineage>
        <taxon>Bacteria</taxon>
        <taxon>Pseudomonadati</taxon>
        <taxon>Spirochaetota</taxon>
        <taxon>Spirochaetia</taxon>
        <taxon>Spirochaetales</taxon>
        <taxon>Breznakiellaceae</taxon>
        <taxon>Leadbettera</taxon>
    </lineage>
</organism>
<keyword evidence="7 14" id="KW-0028">Amino-acid biosynthesis</keyword>
<dbReference type="FunFam" id="3.40.718.10:FF:000006">
    <property type="entry name" value="3-isopropylmalate dehydrogenase"/>
    <property type="match status" value="1"/>
</dbReference>
<evidence type="ECO:0000256" key="13">
    <source>
        <dbReference type="ARBA" id="ARBA00023304"/>
    </source>
</evidence>
<dbReference type="GO" id="GO:0009098">
    <property type="term" value="P:L-leucine biosynthetic process"/>
    <property type="evidence" value="ECO:0007669"/>
    <property type="project" value="UniProtKB-UniRule"/>
</dbReference>
<dbReference type="STRING" id="545695.TREAZ_3029"/>
<feature type="domain" description="Isopropylmalate dehydrogenase-like" evidence="16">
    <location>
        <begin position="4"/>
        <end position="377"/>
    </location>
</feature>
<dbReference type="PANTHER" id="PTHR42979">
    <property type="entry name" value="3-ISOPROPYLMALATE DEHYDROGENASE"/>
    <property type="match status" value="1"/>
</dbReference>
<dbReference type="GO" id="GO:0051287">
    <property type="term" value="F:NAD binding"/>
    <property type="evidence" value="ECO:0007669"/>
    <property type="project" value="InterPro"/>
</dbReference>
<feature type="binding site" evidence="14">
    <location>
        <position position="234"/>
    </location>
    <ligand>
        <name>Mg(2+)</name>
        <dbReference type="ChEBI" id="CHEBI:18420"/>
    </ligand>
</feature>
<evidence type="ECO:0000256" key="14">
    <source>
        <dbReference type="HAMAP-Rule" id="MF_01033"/>
    </source>
</evidence>
<feature type="binding site" evidence="14">
    <location>
        <begin position="76"/>
        <end position="89"/>
    </location>
    <ligand>
        <name>NAD(+)</name>
        <dbReference type="ChEBI" id="CHEBI:57540"/>
    </ligand>
</feature>
<keyword evidence="9 14" id="KW-0460">Magnesium</keyword>
<feature type="binding site" evidence="14">
    <location>
        <position position="262"/>
    </location>
    <ligand>
        <name>Mg(2+)</name>
        <dbReference type="ChEBI" id="CHEBI:18420"/>
    </ligand>
</feature>
<feature type="binding site" evidence="14">
    <location>
        <position position="96"/>
    </location>
    <ligand>
        <name>substrate</name>
    </ligand>
</feature>
<evidence type="ECO:0000256" key="8">
    <source>
        <dbReference type="ARBA" id="ARBA00022723"/>
    </source>
</evidence>
<dbReference type="InParanoid" id="F5YB40"/>
<dbReference type="GO" id="GO:0005829">
    <property type="term" value="C:cytosol"/>
    <property type="evidence" value="ECO:0007669"/>
    <property type="project" value="TreeGrafter"/>
</dbReference>
<evidence type="ECO:0000256" key="3">
    <source>
        <dbReference type="ARBA" id="ARBA00004762"/>
    </source>
</evidence>
<evidence type="ECO:0000256" key="12">
    <source>
        <dbReference type="ARBA" id="ARBA00023211"/>
    </source>
</evidence>
<keyword evidence="13 14" id="KW-0100">Branched-chain amino acid biosynthesis</keyword>
<dbReference type="Proteomes" id="UP000009222">
    <property type="component" value="Chromosome"/>
</dbReference>
<comment type="subunit">
    <text evidence="5 14 15">Homodimer.</text>
</comment>
<feature type="site" description="Important for catalysis" evidence="14">
    <location>
        <position position="149"/>
    </location>
</feature>
<dbReference type="InterPro" id="IPR004429">
    <property type="entry name" value="Isopropylmalate_DH"/>
</dbReference>
<comment type="pathway">
    <text evidence="3 14 15">Amino-acid biosynthesis; L-leucine biosynthesis; L-leucine from 3-methyl-2-oxobutanoate: step 3/4.</text>
</comment>
<dbReference type="SUPFAM" id="SSF53659">
    <property type="entry name" value="Isocitrate/Isopropylmalate dehydrogenase-like"/>
    <property type="match status" value="1"/>
</dbReference>